<name>A0A1M7FTU6_9RHOB</name>
<dbReference type="Proteomes" id="UP000183974">
    <property type="component" value="Unassembled WGS sequence"/>
</dbReference>
<proteinExistence type="predicted"/>
<evidence type="ECO:0000313" key="2">
    <source>
        <dbReference type="EMBL" id="SHM07335.1"/>
    </source>
</evidence>
<dbReference type="EMBL" id="FRBR01000009">
    <property type="protein sequence ID" value="SHM07335.1"/>
    <property type="molecule type" value="Genomic_DNA"/>
</dbReference>
<dbReference type="RefSeq" id="WP_229709562.1">
    <property type="nucleotide sequence ID" value="NZ_BMLR01000010.1"/>
</dbReference>
<protein>
    <recommendedName>
        <fullName evidence="4">Helix-turn-helix domain-containing protein</fullName>
    </recommendedName>
</protein>
<evidence type="ECO:0008006" key="4">
    <source>
        <dbReference type="Google" id="ProtNLM"/>
    </source>
</evidence>
<feature type="region of interest" description="Disordered" evidence="1">
    <location>
        <begin position="85"/>
        <end position="131"/>
    </location>
</feature>
<evidence type="ECO:0000313" key="3">
    <source>
        <dbReference type="Proteomes" id="UP000183974"/>
    </source>
</evidence>
<sequence length="267" mass="30136">MFLADKASDDGSGIWCSKGTIHRHTELGESTVKRAVNELVQEGILIETGQHRRCKHGYTVVYHMNLAIVQTLELISEPYDKVGYPTGSRVDGGHTERGTGSVPDGAPGPERTPNNPKTILKPPTRARMPEGMGKNFEAAWNAYPADRRRNKSSCHQHFLQAVEEGLTAEELGRAIKSYATETSGYTRSKVCFSDNWFREQRWQRHVDEMRKAKIEKAEQAENHLKQRADYVKNHHWMCAHISIAEAGKLLLRGLVSEDELRRAGVVY</sequence>
<keyword evidence="3" id="KW-1185">Reference proteome</keyword>
<organism evidence="2 3">
    <name type="scientific">Roseovarius pacificus</name>
    <dbReference type="NCBI Taxonomy" id="337701"/>
    <lineage>
        <taxon>Bacteria</taxon>
        <taxon>Pseudomonadati</taxon>
        <taxon>Pseudomonadota</taxon>
        <taxon>Alphaproteobacteria</taxon>
        <taxon>Rhodobacterales</taxon>
        <taxon>Roseobacteraceae</taxon>
        <taxon>Roseovarius</taxon>
    </lineage>
</organism>
<dbReference type="AlphaFoldDB" id="A0A1M7FTU6"/>
<gene>
    <name evidence="2" type="ORF">SAMN05444398_109119</name>
</gene>
<evidence type="ECO:0000256" key="1">
    <source>
        <dbReference type="SAM" id="MobiDB-lite"/>
    </source>
</evidence>
<dbReference type="STRING" id="337701.SAMN05444398_109119"/>
<accession>A0A1M7FTU6</accession>
<reference evidence="2 3" key="1">
    <citation type="submission" date="2016-11" db="EMBL/GenBank/DDBJ databases">
        <authorList>
            <person name="Jaros S."/>
            <person name="Januszkiewicz K."/>
            <person name="Wedrychowicz H."/>
        </authorList>
    </citation>
    <scope>NUCLEOTIDE SEQUENCE [LARGE SCALE GENOMIC DNA]</scope>
    <source>
        <strain evidence="2 3">DSM 29589</strain>
    </source>
</reference>